<keyword evidence="5 7" id="KW-0413">Isomerase</keyword>
<dbReference type="Pfam" id="PF00121">
    <property type="entry name" value="TIM"/>
    <property type="match status" value="1"/>
</dbReference>
<dbReference type="InterPro" id="IPR035990">
    <property type="entry name" value="TIM_sf"/>
</dbReference>
<evidence type="ECO:0000256" key="2">
    <source>
        <dbReference type="ARBA" id="ARBA00022432"/>
    </source>
</evidence>
<name>A0AA96ZSV1_9EURY</name>
<dbReference type="EMBL" id="CP131059">
    <property type="protein sequence ID" value="WNY23810.1"/>
    <property type="molecule type" value="Genomic_DNA"/>
</dbReference>
<evidence type="ECO:0000256" key="3">
    <source>
        <dbReference type="ARBA" id="ARBA00022490"/>
    </source>
</evidence>
<dbReference type="RefSeq" id="WP_316556970.1">
    <property type="nucleotide sequence ID" value="NZ_CP131059.1"/>
</dbReference>
<evidence type="ECO:0000256" key="5">
    <source>
        <dbReference type="ARBA" id="ARBA00023235"/>
    </source>
</evidence>
<feature type="binding site" evidence="7">
    <location>
        <position position="180"/>
    </location>
    <ligand>
        <name>substrate</name>
    </ligand>
</feature>
<dbReference type="NCBIfam" id="TIGR00419">
    <property type="entry name" value="tim"/>
    <property type="match status" value="1"/>
</dbReference>
<evidence type="ECO:0000256" key="1">
    <source>
        <dbReference type="ARBA" id="ARBA00019397"/>
    </source>
</evidence>
<comment type="catalytic activity">
    <reaction evidence="7">
        <text>D-glyceraldehyde 3-phosphate = dihydroxyacetone phosphate</text>
        <dbReference type="Rhea" id="RHEA:18585"/>
        <dbReference type="ChEBI" id="CHEBI:57642"/>
        <dbReference type="ChEBI" id="CHEBI:59776"/>
        <dbReference type="EC" id="5.3.1.1"/>
    </reaction>
</comment>
<feature type="binding site" evidence="7">
    <location>
        <position position="145"/>
    </location>
    <ligand>
        <name>substrate</name>
    </ligand>
</feature>
<comment type="similarity">
    <text evidence="7">Belongs to the triosephosphate isomerase family.</text>
</comment>
<feature type="active site" description="Electrophile" evidence="7">
    <location>
        <position position="92"/>
    </location>
</feature>
<dbReference type="PROSITE" id="PS51440">
    <property type="entry name" value="TIM_2"/>
    <property type="match status" value="1"/>
</dbReference>
<feature type="binding site" evidence="7">
    <location>
        <begin position="201"/>
        <end position="202"/>
    </location>
    <ligand>
        <name>substrate</name>
    </ligand>
</feature>
<dbReference type="GO" id="GO:0004807">
    <property type="term" value="F:triose-phosphate isomerase activity"/>
    <property type="evidence" value="ECO:0007669"/>
    <property type="project" value="UniProtKB-UniRule"/>
</dbReference>
<keyword evidence="2 7" id="KW-0312">Gluconeogenesis</keyword>
<dbReference type="EC" id="5.3.1.1" evidence="7"/>
<dbReference type="GeneID" id="85195700"/>
<dbReference type="NCBIfam" id="NF003302">
    <property type="entry name" value="PRK04302.1"/>
    <property type="match status" value="1"/>
</dbReference>
<gene>
    <name evidence="7 8" type="primary">tpiA</name>
    <name evidence="8" type="ORF">MmiHf6_11310</name>
</gene>
<comment type="function">
    <text evidence="7">Involved in the gluconeogenesis. Catalyzes stereospecifically the conversion of dihydroxyacetone phosphate (DHAP) to D-glyceraldehyde-3-phosphate (G3P).</text>
</comment>
<evidence type="ECO:0000313" key="8">
    <source>
        <dbReference type="EMBL" id="WNY23810.1"/>
    </source>
</evidence>
<keyword evidence="3 7" id="KW-0963">Cytoplasm</keyword>
<dbReference type="GO" id="GO:0006096">
    <property type="term" value="P:glycolytic process"/>
    <property type="evidence" value="ECO:0007669"/>
    <property type="project" value="UniProtKB-UniRule"/>
</dbReference>
<comment type="pathway">
    <text evidence="7">Carbohydrate biosynthesis; gluconeogenesis.</text>
</comment>
<feature type="binding site" evidence="7">
    <location>
        <begin position="8"/>
        <end position="10"/>
    </location>
    <ligand>
        <name>substrate</name>
    </ligand>
</feature>
<dbReference type="FunFam" id="3.20.20.70:FF:000223">
    <property type="entry name" value="Triosephosphate isomerase"/>
    <property type="match status" value="1"/>
</dbReference>
<accession>A0AA96ZSV1</accession>
<proteinExistence type="inferred from homology"/>
<dbReference type="GO" id="GO:0006094">
    <property type="term" value="P:gluconeogenesis"/>
    <property type="evidence" value="ECO:0007669"/>
    <property type="project" value="UniProtKB-UniRule"/>
</dbReference>
<dbReference type="InterPro" id="IPR022891">
    <property type="entry name" value="Triosephosphate_isomerase_arc"/>
</dbReference>
<evidence type="ECO:0000313" key="9">
    <source>
        <dbReference type="Proteomes" id="UP001302978"/>
    </source>
</evidence>
<protein>
    <recommendedName>
        <fullName evidence="1 7">Triosephosphate isomerase</fullName>
        <shortName evidence="7">TIM</shortName>
        <shortName evidence="7">TPI</shortName>
        <ecNumber evidence="7">5.3.1.1</ecNumber>
    </recommendedName>
    <alternativeName>
        <fullName evidence="7">Triose-phosphate isomerase</fullName>
    </alternativeName>
</protein>
<dbReference type="Proteomes" id="UP001302978">
    <property type="component" value="Chromosome"/>
</dbReference>
<organism evidence="8 9">
    <name type="scientific">Methanimicrococcus hongohii</name>
    <dbReference type="NCBI Taxonomy" id="3028295"/>
    <lineage>
        <taxon>Archaea</taxon>
        <taxon>Methanobacteriati</taxon>
        <taxon>Methanobacteriota</taxon>
        <taxon>Stenosarchaea group</taxon>
        <taxon>Methanomicrobia</taxon>
        <taxon>Methanosarcinales</taxon>
        <taxon>Methanosarcinaceae</taxon>
        <taxon>Methanimicrococcus</taxon>
    </lineage>
</organism>
<dbReference type="SUPFAM" id="SSF51351">
    <property type="entry name" value="Triosephosphate isomerase (TIM)"/>
    <property type="match status" value="1"/>
</dbReference>
<sequence>MSVFILLNCKTYDEGTGSNAIRLAEACRDVAESSGVEIAIAPQIPDIFRAASAVNIPVYSQHVDGAGPGSHTGKVYVKSILEAGAVGSLINHSERRMTLADIEAAAEVLKHNKMKSVICTNNIATTAAAAAIGPEYVAIEPPELIGSGIPVSKADPGVVTGSVDAVKKINPNVKVLCGAGISKGEDLKSAIELGAVGVLLASGIVKAKDPKAALYDLVSLI</sequence>
<dbReference type="Gene3D" id="3.20.20.70">
    <property type="entry name" value="Aldolase class I"/>
    <property type="match status" value="1"/>
</dbReference>
<keyword evidence="4 7" id="KW-0324">Glycolysis</keyword>
<keyword evidence="9" id="KW-1185">Reference proteome</keyword>
<comment type="pathway">
    <text evidence="7">Carbohydrate degradation; glycolysis; D-glyceraldehyde 3-phosphate from glycerone phosphate: step 1/1.</text>
</comment>
<dbReference type="CDD" id="cd00311">
    <property type="entry name" value="TIM"/>
    <property type="match status" value="1"/>
</dbReference>
<feature type="active site" description="Proton acceptor" evidence="7">
    <location>
        <position position="140"/>
    </location>
</feature>
<dbReference type="InterPro" id="IPR000652">
    <property type="entry name" value="Triosephosphate_isomerase"/>
</dbReference>
<dbReference type="HAMAP" id="MF_00147_A">
    <property type="entry name" value="TIM_A"/>
    <property type="match status" value="1"/>
</dbReference>
<comment type="subunit">
    <text evidence="6 7">Homotetramer; dimer of dimers.</text>
</comment>
<evidence type="ECO:0000256" key="6">
    <source>
        <dbReference type="ARBA" id="ARBA00044762"/>
    </source>
</evidence>
<dbReference type="GO" id="GO:0005737">
    <property type="term" value="C:cytoplasm"/>
    <property type="evidence" value="ECO:0007669"/>
    <property type="project" value="UniProtKB-SubCell"/>
</dbReference>
<dbReference type="AlphaFoldDB" id="A0AA96ZSV1"/>
<dbReference type="InterPro" id="IPR013785">
    <property type="entry name" value="Aldolase_TIM"/>
</dbReference>
<reference evidence="8 9" key="1">
    <citation type="submission" date="2023-07" db="EMBL/GenBank/DDBJ databases">
        <title>Closed genoem sequence of Methanomicrococcus sp. Hf6.</title>
        <authorList>
            <person name="Poehlein A."/>
            <person name="Protasov E."/>
            <person name="Platt K."/>
            <person name="Reeh H."/>
            <person name="Daniel R."/>
            <person name="Brune A."/>
        </authorList>
    </citation>
    <scope>NUCLEOTIDE SEQUENCE [LARGE SCALE GENOMIC DNA]</scope>
    <source>
        <strain evidence="8 9">Hf6</strain>
    </source>
</reference>
<comment type="subcellular location">
    <subcellularLocation>
        <location evidence="7">Cytoplasm</location>
    </subcellularLocation>
</comment>
<dbReference type="KEGG" id="mehf:MmiHf6_11310"/>
<evidence type="ECO:0000256" key="4">
    <source>
        <dbReference type="ARBA" id="ARBA00023152"/>
    </source>
</evidence>
<evidence type="ECO:0000256" key="7">
    <source>
        <dbReference type="HAMAP-Rule" id="MF_00147"/>
    </source>
</evidence>